<gene>
    <name evidence="2" type="primary">LOC109075096</name>
</gene>
<dbReference type="GO" id="GO:0006325">
    <property type="term" value="P:chromatin organization"/>
    <property type="evidence" value="ECO:0007669"/>
    <property type="project" value="InterPro"/>
</dbReference>
<dbReference type="InterPro" id="IPR037113">
    <property type="entry name" value="Hat1_N_sf"/>
</dbReference>
<dbReference type="Ensembl" id="ENSCCRT00020124412.1">
    <property type="protein sequence ID" value="ENSCCRP00020114028.1"/>
    <property type="gene ID" value="ENSCCRG00020051618.1"/>
</dbReference>
<organism evidence="2 3">
    <name type="scientific">Cyprinus carpio</name>
    <name type="common">Common carp</name>
    <dbReference type="NCBI Taxonomy" id="7962"/>
    <lineage>
        <taxon>Eukaryota</taxon>
        <taxon>Metazoa</taxon>
        <taxon>Chordata</taxon>
        <taxon>Craniata</taxon>
        <taxon>Vertebrata</taxon>
        <taxon>Euteleostomi</taxon>
        <taxon>Actinopterygii</taxon>
        <taxon>Neopterygii</taxon>
        <taxon>Teleostei</taxon>
        <taxon>Ostariophysi</taxon>
        <taxon>Cypriniformes</taxon>
        <taxon>Cyprinidae</taxon>
        <taxon>Cyprininae</taxon>
        <taxon>Cyprinus</taxon>
    </lineage>
</organism>
<evidence type="ECO:0000313" key="3">
    <source>
        <dbReference type="Proteomes" id="UP000694701"/>
    </source>
</evidence>
<reference evidence="2" key="1">
    <citation type="submission" date="2025-08" db="UniProtKB">
        <authorList>
            <consortium name="Ensembl"/>
        </authorList>
    </citation>
    <scope>IDENTIFICATION</scope>
</reference>
<dbReference type="Pfam" id="PF10394">
    <property type="entry name" value="Hat1_N"/>
    <property type="match status" value="1"/>
</dbReference>
<name>A0A8C2KTJ8_CYPCA</name>
<dbReference type="Gene3D" id="3.90.360.10">
    <property type="entry name" value="Histone acetyl transferase 1 (HAT1), N-terminal domain"/>
    <property type="match status" value="1"/>
</dbReference>
<evidence type="ECO:0000313" key="2">
    <source>
        <dbReference type="Ensembl" id="ENSCCRP00020114028.1"/>
    </source>
</evidence>
<evidence type="ECO:0000259" key="1">
    <source>
        <dbReference type="Pfam" id="PF10394"/>
    </source>
</evidence>
<dbReference type="AlphaFoldDB" id="A0A8C2KTJ8"/>
<accession>A0A8C2KTJ8</accession>
<dbReference type="Proteomes" id="UP000694701">
    <property type="component" value="Unplaced"/>
</dbReference>
<dbReference type="InterPro" id="IPR019467">
    <property type="entry name" value="Hat1_N"/>
</dbReference>
<protein>
    <recommendedName>
        <fullName evidence="1">Histone acetyl transferase HAT1 N-terminal domain-containing protein</fullName>
    </recommendedName>
</protein>
<feature type="domain" description="Histone acetyl transferase HAT1 N-terminal" evidence="1">
    <location>
        <begin position="14"/>
        <end position="53"/>
    </location>
</feature>
<sequence length="123" mass="14356">MAAMTDMEKKLAEYKCDTNEAVCLKLVRFPEDLDDESTTFHPEYSHQLYGDDQMMWRARSERSFLLGSAVTQMTSSLSWRKRPTSDPSAACCTPTKFTVWRQERISPTRYTRYSFLQHVESPL</sequence>
<proteinExistence type="predicted"/>